<reference evidence="2" key="2">
    <citation type="submission" date="2023-07" db="EMBL/GenBank/DDBJ databases">
        <title>Acinetobacter oleivorans assembled AC1583.</title>
        <authorList>
            <person name="Yeo C.C."/>
        </authorList>
    </citation>
    <scope>NUCLEOTIDE SEQUENCE [LARGE SCALE GENOMIC DNA]</scope>
    <source>
        <strain evidence="2">AC1583</strain>
    </source>
</reference>
<gene>
    <name evidence="1" type="ORF">IIQ43_12515</name>
</gene>
<dbReference type="Proteomes" id="UP000619170">
    <property type="component" value="Unassembled WGS sequence"/>
</dbReference>
<dbReference type="RefSeq" id="WP_192834498.1">
    <property type="nucleotide sequence ID" value="NZ_JADAZL010000006.1"/>
</dbReference>
<accession>A0ABR9NK90</accession>
<organism evidence="1 2">
    <name type="scientific">Acinetobacter oleivorans</name>
    <dbReference type="NCBI Taxonomy" id="1148157"/>
    <lineage>
        <taxon>Bacteria</taxon>
        <taxon>Pseudomonadati</taxon>
        <taxon>Pseudomonadota</taxon>
        <taxon>Gammaproteobacteria</taxon>
        <taxon>Moraxellales</taxon>
        <taxon>Moraxellaceae</taxon>
        <taxon>Acinetobacter</taxon>
    </lineage>
</organism>
<sequence>MTLGICKLCGDEKELQRSHVIGKTVFSKILKESIGNYLVDISVNNQKISKSNDTWDSKLLCKECESFFNRKYENYSVYVLRKKQNGVQTIEGNHGIYFRNVDQSRIILYLCSIYWRAAHSTHKAYEGVRITNELSHYLAYVFKGKFNLNAKVFSARIRLIADESKTFTDDRIKMIVSPYFRFKGKGFVFCMAYEGYFFELFFNASNFKERQQPGFLNKAISSFFVPKVDLIDLPAIAMNLAQGIEIHQALPDEEKIKILRAREV</sequence>
<protein>
    <recommendedName>
        <fullName evidence="3">HNH endonuclease</fullName>
    </recommendedName>
</protein>
<evidence type="ECO:0008006" key="3">
    <source>
        <dbReference type="Google" id="ProtNLM"/>
    </source>
</evidence>
<keyword evidence="2" id="KW-1185">Reference proteome</keyword>
<name>A0ABR9NK90_9GAMM</name>
<dbReference type="EMBL" id="JADAZL010000006">
    <property type="protein sequence ID" value="MBE2165347.1"/>
    <property type="molecule type" value="Genomic_DNA"/>
</dbReference>
<proteinExistence type="predicted"/>
<reference evidence="1 2" key="1">
    <citation type="submission" date="2020-10" db="EMBL/GenBank/DDBJ databases">
        <authorList>
            <person name="Mohd Rani F."/>
        </authorList>
    </citation>
    <scope>NUCLEOTIDE SEQUENCE [LARGE SCALE GENOMIC DNA]</scope>
    <source>
        <strain evidence="1 2">AC1583</strain>
    </source>
</reference>
<evidence type="ECO:0000313" key="1">
    <source>
        <dbReference type="EMBL" id="MBE2165347.1"/>
    </source>
</evidence>
<evidence type="ECO:0000313" key="2">
    <source>
        <dbReference type="Proteomes" id="UP000619170"/>
    </source>
</evidence>
<comment type="caution">
    <text evidence="1">The sequence shown here is derived from an EMBL/GenBank/DDBJ whole genome shotgun (WGS) entry which is preliminary data.</text>
</comment>